<evidence type="ECO:0000256" key="5">
    <source>
        <dbReference type="ARBA" id="ARBA00023128"/>
    </source>
</evidence>
<dbReference type="Gene3D" id="3.40.50.300">
    <property type="entry name" value="P-loop containing nucleotide triphosphate hydrolases"/>
    <property type="match status" value="1"/>
</dbReference>
<dbReference type="Pfam" id="PF10236">
    <property type="entry name" value="DAP3"/>
    <property type="match status" value="1"/>
</dbReference>
<evidence type="ECO:0000256" key="6">
    <source>
        <dbReference type="ARBA" id="ARBA00023274"/>
    </source>
</evidence>
<dbReference type="SMART" id="SM00382">
    <property type="entry name" value="AAA"/>
    <property type="match status" value="1"/>
</dbReference>
<proteinExistence type="inferred from homology"/>
<protein>
    <recommendedName>
        <fullName evidence="7">Small ribosomal subunit protein mS29</fullName>
    </recommendedName>
</protein>
<dbReference type="Proteomes" id="UP001219933">
    <property type="component" value="Chromosome 3"/>
</dbReference>
<evidence type="ECO:0000256" key="4">
    <source>
        <dbReference type="ARBA" id="ARBA00022980"/>
    </source>
</evidence>
<dbReference type="InterPro" id="IPR027417">
    <property type="entry name" value="P-loop_NTPase"/>
</dbReference>
<comment type="subcellular location">
    <subcellularLocation>
        <location evidence="1">Mitochondrion</location>
    </subcellularLocation>
</comment>
<keyword evidence="3" id="KW-0809">Transit peptide</keyword>
<dbReference type="AlphaFoldDB" id="A0AAF0ERR8"/>
<keyword evidence="4" id="KW-0689">Ribosomal protein</keyword>
<gene>
    <name evidence="10" type="ORF">MCUN1_002594</name>
</gene>
<dbReference type="SUPFAM" id="SSF52540">
    <property type="entry name" value="P-loop containing nucleoside triphosphate hydrolases"/>
    <property type="match status" value="1"/>
</dbReference>
<name>A0AAF0ERR8_9BASI</name>
<evidence type="ECO:0000259" key="9">
    <source>
        <dbReference type="SMART" id="SM00382"/>
    </source>
</evidence>
<dbReference type="EMBL" id="CP119879">
    <property type="protein sequence ID" value="WFD35733.1"/>
    <property type="molecule type" value="Genomic_DNA"/>
</dbReference>
<evidence type="ECO:0000256" key="3">
    <source>
        <dbReference type="ARBA" id="ARBA00022946"/>
    </source>
</evidence>
<evidence type="ECO:0000256" key="1">
    <source>
        <dbReference type="ARBA" id="ARBA00004173"/>
    </source>
</evidence>
<evidence type="ECO:0000256" key="8">
    <source>
        <dbReference type="SAM" id="MobiDB-lite"/>
    </source>
</evidence>
<reference evidence="10" key="1">
    <citation type="submission" date="2023-03" db="EMBL/GenBank/DDBJ databases">
        <title>Mating type loci evolution in Malassezia.</title>
        <authorList>
            <person name="Coelho M.A."/>
        </authorList>
    </citation>
    <scope>NUCLEOTIDE SEQUENCE</scope>
    <source>
        <strain evidence="10">CBS 11721</strain>
    </source>
</reference>
<dbReference type="InterPro" id="IPR003593">
    <property type="entry name" value="AAA+_ATPase"/>
</dbReference>
<keyword evidence="11" id="KW-1185">Reference proteome</keyword>
<feature type="domain" description="AAA+ ATPase" evidence="9">
    <location>
        <begin position="154"/>
        <end position="368"/>
    </location>
</feature>
<dbReference type="GO" id="GO:0003735">
    <property type="term" value="F:structural constituent of ribosome"/>
    <property type="evidence" value="ECO:0007669"/>
    <property type="project" value="TreeGrafter"/>
</dbReference>
<keyword evidence="6" id="KW-0687">Ribonucleoprotein</keyword>
<evidence type="ECO:0000256" key="2">
    <source>
        <dbReference type="ARBA" id="ARBA00009863"/>
    </source>
</evidence>
<comment type="similarity">
    <text evidence="2">Belongs to the mitochondrion-specific ribosomal protein mS29 family.</text>
</comment>
<evidence type="ECO:0000313" key="11">
    <source>
        <dbReference type="Proteomes" id="UP001219933"/>
    </source>
</evidence>
<accession>A0AAF0ERR8</accession>
<sequence length="466" mass="50168">MHVVRAMGIVSAARAALARAPAVSFSTSAPIEAAARKAAPKKRVAVRKGGMSGPRRTGGRRKGGVDSSASLSKSSEFFVSPPNMSDLSSLDSTAIAAGAAGQVVAWTNRVRNVFSSFGLPREIKREFALQPRPRTVIREASVRIVDALQESVKQPIRSLLVGRSGSGKSTFLLQALAHAVESKWAVVYIPGAIDLINSSTPYTFNAQQATYLQPEAASALLGAIATANKGTLSKLKSVDKLTMDGKDIQAGTPLDKLIDTALKSADQPAQQLALELVLRSLAEQKDVPVLVAIDDVQALFSMSWYRDPDFRPMRSFELAIPRALLAFLQKGVQSGAVLTAASSTHSEFPVPPELLVALRDKAGVATPAWRSIFSTFAGRANSARVREPDAYTPLNEAHLTLARGADLTPLHVGDALQLSEASSLFDVLQRERLVWEKPCDEFFISKLVESDGIIRIFEKSLRRTLM</sequence>
<evidence type="ECO:0000256" key="7">
    <source>
        <dbReference type="ARBA" id="ARBA00035140"/>
    </source>
</evidence>
<keyword evidence="5" id="KW-0496">Mitochondrion</keyword>
<dbReference type="InterPro" id="IPR019368">
    <property type="entry name" value="Ribosomal_mS29"/>
</dbReference>
<evidence type="ECO:0000313" key="10">
    <source>
        <dbReference type="EMBL" id="WFD35733.1"/>
    </source>
</evidence>
<dbReference type="PANTHER" id="PTHR12810:SF0">
    <property type="entry name" value="SMALL RIBOSOMAL SUBUNIT PROTEIN MS29"/>
    <property type="match status" value="1"/>
</dbReference>
<organism evidence="10 11">
    <name type="scientific">Malassezia cuniculi</name>
    <dbReference type="NCBI Taxonomy" id="948313"/>
    <lineage>
        <taxon>Eukaryota</taxon>
        <taxon>Fungi</taxon>
        <taxon>Dikarya</taxon>
        <taxon>Basidiomycota</taxon>
        <taxon>Ustilaginomycotina</taxon>
        <taxon>Malasseziomycetes</taxon>
        <taxon>Malasseziales</taxon>
        <taxon>Malasseziaceae</taxon>
        <taxon>Malassezia</taxon>
    </lineage>
</organism>
<dbReference type="GO" id="GO:0005763">
    <property type="term" value="C:mitochondrial small ribosomal subunit"/>
    <property type="evidence" value="ECO:0007669"/>
    <property type="project" value="TreeGrafter"/>
</dbReference>
<feature type="region of interest" description="Disordered" evidence="8">
    <location>
        <begin position="36"/>
        <end position="69"/>
    </location>
</feature>
<dbReference type="PANTHER" id="PTHR12810">
    <property type="entry name" value="MITOCHONDRIAL 28S RIBOSOMAL PROTEIN S29"/>
    <property type="match status" value="1"/>
</dbReference>